<evidence type="ECO:0000313" key="2">
    <source>
        <dbReference type="EMBL" id="BAG00309.1"/>
    </source>
</evidence>
<evidence type="ECO:0000256" key="1">
    <source>
        <dbReference type="SAM" id="Phobius"/>
    </source>
</evidence>
<dbReference type="AlphaFoldDB" id="B0JNZ8"/>
<keyword evidence="1" id="KW-0812">Transmembrane</keyword>
<dbReference type="PaxDb" id="449447-MAE_04870"/>
<dbReference type="KEGG" id="mar:MAE_04870"/>
<dbReference type="Proteomes" id="UP000001510">
    <property type="component" value="Chromosome"/>
</dbReference>
<dbReference type="EnsemblBacteria" id="BAG00309">
    <property type="protein sequence ID" value="BAG00309"/>
    <property type="gene ID" value="MAE_04870"/>
</dbReference>
<keyword evidence="1" id="KW-0472">Membrane</keyword>
<keyword evidence="1" id="KW-1133">Transmembrane helix</keyword>
<name>B0JNZ8_MICAN</name>
<evidence type="ECO:0000313" key="3">
    <source>
        <dbReference type="Proteomes" id="UP000001510"/>
    </source>
</evidence>
<reference evidence="2 3" key="1">
    <citation type="journal article" date="2007" name="DNA Res.">
        <title>Complete genomic structure of the bloom-forming toxic cyanobacterium Microcystis aeruginosa NIES-843.</title>
        <authorList>
            <person name="Kaneko T."/>
            <person name="Nakajima N."/>
            <person name="Okamoto S."/>
            <person name="Suzuki I."/>
            <person name="Tanabe Y."/>
            <person name="Tamaoki M."/>
            <person name="Nakamura Y."/>
            <person name="Kasai F."/>
            <person name="Watanabe A."/>
            <person name="Kawashima K."/>
            <person name="Kishida Y."/>
            <person name="Ono A."/>
            <person name="Shimizu Y."/>
            <person name="Takahashi C."/>
            <person name="Minami C."/>
            <person name="Fujishiro T."/>
            <person name="Kohara M."/>
            <person name="Katoh M."/>
            <person name="Nakazaki N."/>
            <person name="Nakayama S."/>
            <person name="Yamada M."/>
            <person name="Tabata S."/>
            <person name="Watanabe M.M."/>
        </authorList>
    </citation>
    <scope>NUCLEOTIDE SEQUENCE [LARGE SCALE GENOMIC DNA]</scope>
    <source>
        <strain evidence="3">NIES-843 / IAM M-247</strain>
    </source>
</reference>
<dbReference type="HOGENOM" id="CLU_2001243_0_0_3"/>
<keyword evidence="3" id="KW-1185">Reference proteome</keyword>
<feature type="transmembrane region" description="Helical" evidence="1">
    <location>
        <begin position="93"/>
        <end position="119"/>
    </location>
</feature>
<organism evidence="2 3">
    <name type="scientific">Microcystis aeruginosa (strain NIES-843 / IAM M-2473)</name>
    <dbReference type="NCBI Taxonomy" id="449447"/>
    <lineage>
        <taxon>Bacteria</taxon>
        <taxon>Bacillati</taxon>
        <taxon>Cyanobacteriota</taxon>
        <taxon>Cyanophyceae</taxon>
        <taxon>Oscillatoriophycideae</taxon>
        <taxon>Chroococcales</taxon>
        <taxon>Microcystaceae</taxon>
        <taxon>Microcystis</taxon>
    </lineage>
</organism>
<sequence length="124" mass="13232">MTKPLAKLKFSCAALGVYAKAIRRVCPGFSSMSPLAKLASVVTFCALIVIPAIASTSLVPTAVLVISMYWVLSAKLGRTNRLSVAPCRYWESFVPKVTAVLSTTIVPSLTLVILTLNVFSAEVL</sequence>
<protein>
    <submittedName>
        <fullName evidence="2">Uncharacterized protein</fullName>
    </submittedName>
</protein>
<feature type="transmembrane region" description="Helical" evidence="1">
    <location>
        <begin position="39"/>
        <end position="72"/>
    </location>
</feature>
<accession>B0JNZ8</accession>
<proteinExistence type="predicted"/>
<dbReference type="EMBL" id="AP009552">
    <property type="protein sequence ID" value="BAG00309.1"/>
    <property type="molecule type" value="Genomic_DNA"/>
</dbReference>
<gene>
    <name evidence="2" type="ordered locus">MAE_04870</name>
</gene>